<dbReference type="EMBL" id="CTEC01000001">
    <property type="protein sequence ID" value="CQD11458.1"/>
    <property type="molecule type" value="Genomic_DNA"/>
</dbReference>
<comment type="subcellular location">
    <subcellularLocation>
        <location evidence="1">Membrane</location>
        <topology evidence="1">Multi-pass membrane protein</topology>
    </subcellularLocation>
</comment>
<evidence type="ECO:0000313" key="5">
    <source>
        <dbReference type="EMBL" id="CQD11458.1"/>
    </source>
</evidence>
<name>A0A0U1DDK7_9MYCO</name>
<keyword evidence="3" id="KW-1133">Transmembrane helix</keyword>
<dbReference type="Proteomes" id="UP000199601">
    <property type="component" value="Unassembled WGS sequence"/>
</dbReference>
<keyword evidence="4" id="KW-0472">Membrane</keyword>
<dbReference type="AlphaFoldDB" id="A0A0U1DDK7"/>
<dbReference type="GO" id="GO:0015171">
    <property type="term" value="F:amino acid transmembrane transporter activity"/>
    <property type="evidence" value="ECO:0007669"/>
    <property type="project" value="TreeGrafter"/>
</dbReference>
<evidence type="ECO:0000256" key="3">
    <source>
        <dbReference type="ARBA" id="ARBA00022989"/>
    </source>
</evidence>
<evidence type="ECO:0000256" key="4">
    <source>
        <dbReference type="ARBA" id="ARBA00023136"/>
    </source>
</evidence>
<evidence type="ECO:0000256" key="2">
    <source>
        <dbReference type="ARBA" id="ARBA00022692"/>
    </source>
</evidence>
<dbReference type="Pfam" id="PF13520">
    <property type="entry name" value="AA_permease_2"/>
    <property type="match status" value="1"/>
</dbReference>
<dbReference type="STRING" id="761804.BN000_02396"/>
<proteinExistence type="predicted"/>
<dbReference type="GO" id="GO:0016020">
    <property type="term" value="C:membrane"/>
    <property type="evidence" value="ECO:0007669"/>
    <property type="project" value="UniProtKB-SubCell"/>
</dbReference>
<keyword evidence="6" id="KW-1185">Reference proteome</keyword>
<dbReference type="PIRSF" id="PIRSF006060">
    <property type="entry name" value="AA_transporter"/>
    <property type="match status" value="1"/>
</dbReference>
<evidence type="ECO:0000256" key="1">
    <source>
        <dbReference type="ARBA" id="ARBA00004141"/>
    </source>
</evidence>
<dbReference type="InterPro" id="IPR002293">
    <property type="entry name" value="AA/rel_permease1"/>
</dbReference>
<sequence length="481" mass="50428">MPPTSISLKEQMLRRRPVVGNVVASGAANHLKRSIGTFQLTMFGVGSTVGTGIFFVMSQAVPDAGPGVILSFLIAGLAAGLAAICYAELASAVPVSGSSYSYAYTTLGEAVAMGVAACLLLEYGVSTAAVAVSWSGYLNKLLSNVLGIQFPHALSAAPWDAQPGFVNLPSIILLALCAVLLIRGASESAKVNTIMVLIKLGVLLIFVVVAFTAFDESHLRDFAPFGAAGIGSAAGTIFFSYIGLDAVSTAGDEVKNPQHTMPRALIAALLTVTSVYLLVALAALGTQPWQEFAAQQEAGLATILDNVTRGSWASTILAAGAVISIFSVTLVTMYGQTRILFAMGRDGLLPSRFARVNTRTMTPVSNTVIVAIAASALAAFIPLEKLADMVSIGTLTAFVVVSVGVIILRVREPGLPRAFKVPGYPVTPALSVLACGYILASLHWYTWIAFSGWVALALIFYFVWGRHHSALNSQSLQRDAL</sequence>
<dbReference type="Gene3D" id="1.20.1740.10">
    <property type="entry name" value="Amino acid/polyamine transporter I"/>
    <property type="match status" value="1"/>
</dbReference>
<evidence type="ECO:0000313" key="6">
    <source>
        <dbReference type="Proteomes" id="UP000199601"/>
    </source>
</evidence>
<accession>A0A0U1DDK7</accession>
<reference evidence="6" key="1">
    <citation type="submission" date="2015-03" db="EMBL/GenBank/DDBJ databases">
        <authorList>
            <person name="Urmite Genomes"/>
        </authorList>
    </citation>
    <scope>NUCLEOTIDE SEQUENCE [LARGE SCALE GENOMIC DNA]</scope>
    <source>
        <strain evidence="6">CSUR P1344</strain>
    </source>
</reference>
<organism evidence="5 6">
    <name type="scientific">Mycobacterium europaeum</name>
    <dbReference type="NCBI Taxonomy" id="761804"/>
    <lineage>
        <taxon>Bacteria</taxon>
        <taxon>Bacillati</taxon>
        <taxon>Actinomycetota</taxon>
        <taxon>Actinomycetes</taxon>
        <taxon>Mycobacteriales</taxon>
        <taxon>Mycobacteriaceae</taxon>
        <taxon>Mycobacterium</taxon>
        <taxon>Mycobacterium simiae complex</taxon>
    </lineage>
</organism>
<protein>
    <submittedName>
        <fullName evidence="5">RocE</fullName>
    </submittedName>
</protein>
<dbReference type="OrthoDB" id="9762947at2"/>
<dbReference type="PANTHER" id="PTHR43243">
    <property type="entry name" value="INNER MEMBRANE TRANSPORTER YGJI-RELATED"/>
    <property type="match status" value="1"/>
</dbReference>
<dbReference type="PANTHER" id="PTHR43243:SF24">
    <property type="entry name" value="CATIONIC AMINO ACID TRANSPORT INTEGRAL MEMBRANE PROTEIN ROCE-RELATED"/>
    <property type="match status" value="1"/>
</dbReference>
<dbReference type="RefSeq" id="WP_085241940.1">
    <property type="nucleotide sequence ID" value="NZ_CTEC01000001.1"/>
</dbReference>
<keyword evidence="2" id="KW-0812">Transmembrane</keyword>
<gene>
    <name evidence="5" type="ORF">BN000_02396</name>
</gene>